<feature type="transmembrane region" description="Helical" evidence="7">
    <location>
        <begin position="15"/>
        <end position="36"/>
    </location>
</feature>
<keyword evidence="7" id="KW-1133">Transmembrane helix</keyword>
<dbReference type="Gene3D" id="3.40.30.10">
    <property type="entry name" value="Glutaredoxin"/>
    <property type="match status" value="1"/>
</dbReference>
<proteinExistence type="inferred from homology"/>
<dbReference type="GO" id="GO:0016491">
    <property type="term" value="F:oxidoreductase activity"/>
    <property type="evidence" value="ECO:0007669"/>
    <property type="project" value="UniProtKB-KW"/>
</dbReference>
<organism evidence="9 10">
    <name type="scientific">Microterricola gilva</name>
    <dbReference type="NCBI Taxonomy" id="393267"/>
    <lineage>
        <taxon>Bacteria</taxon>
        <taxon>Bacillati</taxon>
        <taxon>Actinomycetota</taxon>
        <taxon>Actinomycetes</taxon>
        <taxon>Micrococcales</taxon>
        <taxon>Microbacteriaceae</taxon>
        <taxon>Microterricola</taxon>
    </lineage>
</organism>
<keyword evidence="4" id="KW-1015">Disulfide bond</keyword>
<dbReference type="Pfam" id="PF13462">
    <property type="entry name" value="Thioredoxin_4"/>
    <property type="match status" value="1"/>
</dbReference>
<dbReference type="InterPro" id="IPR036249">
    <property type="entry name" value="Thioredoxin-like_sf"/>
</dbReference>
<comment type="similarity">
    <text evidence="1">Belongs to the thioredoxin family. DsbA subfamily.</text>
</comment>
<dbReference type="InterPro" id="IPR012336">
    <property type="entry name" value="Thioredoxin-like_fold"/>
</dbReference>
<reference evidence="9 10" key="1">
    <citation type="submission" date="2019-02" db="EMBL/GenBank/DDBJ databases">
        <title>Sequencing the genomes of 1000 actinobacteria strains.</title>
        <authorList>
            <person name="Klenk H.-P."/>
        </authorList>
    </citation>
    <scope>NUCLEOTIDE SEQUENCE [LARGE SCALE GENOMIC DNA]</scope>
    <source>
        <strain evidence="9 10">DSM 18319</strain>
    </source>
</reference>
<dbReference type="PANTHER" id="PTHR13887">
    <property type="entry name" value="GLUTATHIONE S-TRANSFERASE KAPPA"/>
    <property type="match status" value="1"/>
</dbReference>
<evidence type="ECO:0000256" key="2">
    <source>
        <dbReference type="ARBA" id="ARBA00022729"/>
    </source>
</evidence>
<accession>A0A4Q8ALB0</accession>
<dbReference type="Proteomes" id="UP000291483">
    <property type="component" value="Unassembled WGS sequence"/>
</dbReference>
<evidence type="ECO:0000313" key="10">
    <source>
        <dbReference type="Proteomes" id="UP000291483"/>
    </source>
</evidence>
<dbReference type="RefSeq" id="WP_165397296.1">
    <property type="nucleotide sequence ID" value="NZ_SHLC01000001.1"/>
</dbReference>
<evidence type="ECO:0000259" key="8">
    <source>
        <dbReference type="PROSITE" id="PS51352"/>
    </source>
</evidence>
<keyword evidence="7" id="KW-0472">Membrane</keyword>
<protein>
    <submittedName>
        <fullName evidence="9">Protein-disulfide isomerase</fullName>
    </submittedName>
</protein>
<feature type="domain" description="Thioredoxin" evidence="8">
    <location>
        <begin position="41"/>
        <end position="243"/>
    </location>
</feature>
<dbReference type="SUPFAM" id="SSF52833">
    <property type="entry name" value="Thioredoxin-like"/>
    <property type="match status" value="1"/>
</dbReference>
<keyword evidence="9" id="KW-0413">Isomerase</keyword>
<evidence type="ECO:0000256" key="4">
    <source>
        <dbReference type="ARBA" id="ARBA00023157"/>
    </source>
</evidence>
<dbReference type="PROSITE" id="PS51352">
    <property type="entry name" value="THIOREDOXIN_2"/>
    <property type="match status" value="1"/>
</dbReference>
<keyword evidence="5" id="KW-0676">Redox-active center</keyword>
<feature type="compositionally biased region" description="Low complexity" evidence="6">
    <location>
        <begin position="42"/>
        <end position="59"/>
    </location>
</feature>
<evidence type="ECO:0000256" key="6">
    <source>
        <dbReference type="SAM" id="MobiDB-lite"/>
    </source>
</evidence>
<keyword evidence="3" id="KW-0560">Oxidoreductase</keyword>
<keyword evidence="10" id="KW-1185">Reference proteome</keyword>
<dbReference type="InterPro" id="IPR013766">
    <property type="entry name" value="Thioredoxin_domain"/>
</dbReference>
<keyword evidence="7" id="KW-0812">Transmembrane</keyword>
<evidence type="ECO:0000256" key="7">
    <source>
        <dbReference type="SAM" id="Phobius"/>
    </source>
</evidence>
<dbReference type="GO" id="GO:0016853">
    <property type="term" value="F:isomerase activity"/>
    <property type="evidence" value="ECO:0007669"/>
    <property type="project" value="UniProtKB-KW"/>
</dbReference>
<name>A0A4Q8ALB0_9MICO</name>
<keyword evidence="2" id="KW-0732">Signal</keyword>
<evidence type="ECO:0000256" key="3">
    <source>
        <dbReference type="ARBA" id="ARBA00023002"/>
    </source>
</evidence>
<gene>
    <name evidence="9" type="ORF">EV379_1140</name>
</gene>
<evidence type="ECO:0000313" key="9">
    <source>
        <dbReference type="EMBL" id="RZU64831.1"/>
    </source>
</evidence>
<evidence type="ECO:0000256" key="1">
    <source>
        <dbReference type="ARBA" id="ARBA00005791"/>
    </source>
</evidence>
<sequence length="247" mass="25810">MASQAVHNRQRSTRLWITGILAGVIIVVVAIIGVIAQNQPAPGAAPAPTTSAPATGQASDAPQLSQLARRDPEDTAARGSIDAPVVLIEYADFRCAYCSVFANEVLPTLMTEYVDAGLVRIEWRDAPVLGETSPDAAIAAHAAGAQGMFWEYAEALYATSPTGKTEWNRDALLGVAAAVPGLDVDAFTLALDDPAHAQRVVREAQESTAIGVSSTPTFIVGNTPVRGAQPLSAFRDVIDQELAAAGH</sequence>
<comment type="caution">
    <text evidence="9">The sequence shown here is derived from an EMBL/GenBank/DDBJ whole genome shotgun (WGS) entry which is preliminary data.</text>
</comment>
<dbReference type="PANTHER" id="PTHR13887:SF14">
    <property type="entry name" value="DISULFIDE BOND FORMATION PROTEIN D"/>
    <property type="match status" value="1"/>
</dbReference>
<evidence type="ECO:0000256" key="5">
    <source>
        <dbReference type="ARBA" id="ARBA00023284"/>
    </source>
</evidence>
<feature type="region of interest" description="Disordered" evidence="6">
    <location>
        <begin position="42"/>
        <end position="64"/>
    </location>
</feature>
<dbReference type="EMBL" id="SHLC01000001">
    <property type="protein sequence ID" value="RZU64831.1"/>
    <property type="molecule type" value="Genomic_DNA"/>
</dbReference>
<dbReference type="AlphaFoldDB" id="A0A4Q8ALB0"/>